<dbReference type="InterPro" id="IPR043502">
    <property type="entry name" value="DNA/RNA_pol_sf"/>
</dbReference>
<dbReference type="CDD" id="cd00303">
    <property type="entry name" value="retropepsin_like"/>
    <property type="match status" value="1"/>
</dbReference>
<protein>
    <submittedName>
        <fullName evidence="6">Retrotransposon protein, putative, ty3-gypsy subclass</fullName>
    </submittedName>
</protein>
<dbReference type="Proteomes" id="UP001151760">
    <property type="component" value="Unassembled WGS sequence"/>
</dbReference>
<dbReference type="PROSITE" id="PS01190">
    <property type="entry name" value="RIBOSOMAL_L36E"/>
    <property type="match status" value="1"/>
</dbReference>
<dbReference type="SUPFAM" id="SSF56672">
    <property type="entry name" value="DNA/RNA polymerases"/>
    <property type="match status" value="1"/>
</dbReference>
<organism evidence="6 7">
    <name type="scientific">Tanacetum coccineum</name>
    <dbReference type="NCBI Taxonomy" id="301880"/>
    <lineage>
        <taxon>Eukaryota</taxon>
        <taxon>Viridiplantae</taxon>
        <taxon>Streptophyta</taxon>
        <taxon>Embryophyta</taxon>
        <taxon>Tracheophyta</taxon>
        <taxon>Spermatophyta</taxon>
        <taxon>Magnoliopsida</taxon>
        <taxon>eudicotyledons</taxon>
        <taxon>Gunneridae</taxon>
        <taxon>Pentapetalae</taxon>
        <taxon>asterids</taxon>
        <taxon>campanulids</taxon>
        <taxon>Asterales</taxon>
        <taxon>Asteraceae</taxon>
        <taxon>Asteroideae</taxon>
        <taxon>Anthemideae</taxon>
        <taxon>Anthemidinae</taxon>
        <taxon>Tanacetum</taxon>
    </lineage>
</organism>
<keyword evidence="1" id="KW-0808">Transferase</keyword>
<gene>
    <name evidence="6" type="ORF">Tco_1002856</name>
</gene>
<name>A0ABQ5F7H4_9ASTR</name>
<keyword evidence="5" id="KW-0472">Membrane</keyword>
<dbReference type="PANTHER" id="PTHR37984">
    <property type="entry name" value="PROTEIN CBG26694"/>
    <property type="match status" value="1"/>
</dbReference>
<dbReference type="Gene3D" id="3.30.70.270">
    <property type="match status" value="2"/>
</dbReference>
<dbReference type="EMBL" id="BQNB010017099">
    <property type="protein sequence ID" value="GJT59323.1"/>
    <property type="molecule type" value="Genomic_DNA"/>
</dbReference>
<evidence type="ECO:0000256" key="3">
    <source>
        <dbReference type="ARBA" id="ARBA00022722"/>
    </source>
</evidence>
<keyword evidence="2" id="KW-0548">Nucleotidyltransferase</keyword>
<evidence type="ECO:0000256" key="1">
    <source>
        <dbReference type="ARBA" id="ARBA00022679"/>
    </source>
</evidence>
<dbReference type="Pfam" id="PF08284">
    <property type="entry name" value="RVP_2"/>
    <property type="match status" value="1"/>
</dbReference>
<keyword evidence="5" id="KW-0812">Transmembrane</keyword>
<keyword evidence="7" id="KW-1185">Reference proteome</keyword>
<evidence type="ECO:0000313" key="6">
    <source>
        <dbReference type="EMBL" id="GJT59323.1"/>
    </source>
</evidence>
<dbReference type="InterPro" id="IPR021109">
    <property type="entry name" value="Peptidase_aspartic_dom_sf"/>
</dbReference>
<evidence type="ECO:0000313" key="7">
    <source>
        <dbReference type="Proteomes" id="UP001151760"/>
    </source>
</evidence>
<dbReference type="CDD" id="cd01647">
    <property type="entry name" value="RT_LTR"/>
    <property type="match status" value="1"/>
</dbReference>
<dbReference type="InterPro" id="IPR043128">
    <property type="entry name" value="Rev_trsase/Diguanyl_cyclase"/>
</dbReference>
<keyword evidence="3" id="KW-0540">Nuclease</keyword>
<keyword evidence="5" id="KW-1133">Transmembrane helix</keyword>
<comment type="caution">
    <text evidence="6">The sequence shown here is derived from an EMBL/GenBank/DDBJ whole genome shotgun (WGS) entry which is preliminary data.</text>
</comment>
<dbReference type="InterPro" id="IPR000509">
    <property type="entry name" value="Ribosomal_eL36"/>
</dbReference>
<evidence type="ECO:0000256" key="2">
    <source>
        <dbReference type="ARBA" id="ARBA00022695"/>
    </source>
</evidence>
<proteinExistence type="predicted"/>
<dbReference type="InterPro" id="IPR050951">
    <property type="entry name" value="Retrovirus_Pol_polyprotein"/>
</dbReference>
<sequence>MYMFALTVSTAKLKNIKEAMADSTWIKAMQDELHQFNRLQVWELIDKPFAKGYAQEEGIDFEESFAPVARLEAVKSCFEKVYRLRKALYGLKQAPRTWYDELLNFLMSKGLQIHQSPRDIFINQAKYTLELLKKHGVEKCDSIGTPMATKPKMDADLSETPVDQTRYHSMIGSLMYLTSSRPDIVQAVCYCPRYQARPTKKNLKKVKRIFRYLKGTTNMGLWYPKDSGFELTAFLDADHASFLDTRKSTSRVRGIIRRVMDSIIATPMGNIVVISHEFRRCPSRVDDKIHSANLLPLEMSDFDIILGMDWLTQHRATIDCHKKRIIFGDLNNPKLIYHGLPPKREVEFTIELIPGCQVFSKIDLRSGYHQLRVKEQDVSKTTFCTRYGHYEFLVIPFRLTNAPTTMEEHEDHLRMMLEILCQKKLYAKFSKCDFWLGQVAFLGHIVSADGITMDPIKVEAITKWPRKTTVTEVRSFWDLRDSSPVLTLPFGTCGYQIYNDASKKGLGYVLMKHGKVIAYASRQLKPYERRLLELLKDYDINIQYHSGKINVVADALNRKNSRIMACLKIQTEIIKYLELMEVELVVRGSEGYIASLNIEPNLILRIKEAQKDDGELWDVLQNLKEGMESYEDYAGLSQVSSLLNLIVDYLIPISMRRGLIFLGFGGVWFASGVPVESFTLFSFSRVFPTRFFLGRFFKEAGSAGVLLS</sequence>
<reference evidence="6" key="1">
    <citation type="journal article" date="2022" name="Int. J. Mol. Sci.">
        <title>Draft Genome of Tanacetum Coccineum: Genomic Comparison of Closely Related Tanacetum-Family Plants.</title>
        <authorList>
            <person name="Yamashiro T."/>
            <person name="Shiraishi A."/>
            <person name="Nakayama K."/>
            <person name="Satake H."/>
        </authorList>
    </citation>
    <scope>NUCLEOTIDE SEQUENCE</scope>
</reference>
<accession>A0ABQ5F7H4</accession>
<keyword evidence="4" id="KW-0378">Hydrolase</keyword>
<evidence type="ECO:0000256" key="4">
    <source>
        <dbReference type="ARBA" id="ARBA00022759"/>
    </source>
</evidence>
<evidence type="ECO:0000256" key="5">
    <source>
        <dbReference type="SAM" id="Phobius"/>
    </source>
</evidence>
<dbReference type="Gene3D" id="3.10.10.10">
    <property type="entry name" value="HIV Type 1 Reverse Transcriptase, subunit A, domain 1"/>
    <property type="match status" value="1"/>
</dbReference>
<reference evidence="6" key="2">
    <citation type="submission" date="2022-01" db="EMBL/GenBank/DDBJ databases">
        <authorList>
            <person name="Yamashiro T."/>
            <person name="Shiraishi A."/>
            <person name="Satake H."/>
            <person name="Nakayama K."/>
        </authorList>
    </citation>
    <scope>NUCLEOTIDE SEQUENCE</scope>
</reference>
<keyword evidence="4" id="KW-0255">Endonuclease</keyword>
<dbReference type="PANTHER" id="PTHR37984:SF5">
    <property type="entry name" value="PROTEIN NYNRIN-LIKE"/>
    <property type="match status" value="1"/>
</dbReference>
<feature type="transmembrane region" description="Helical" evidence="5">
    <location>
        <begin position="658"/>
        <end position="683"/>
    </location>
</feature>
<dbReference type="Gene3D" id="2.40.70.10">
    <property type="entry name" value="Acid Proteases"/>
    <property type="match status" value="1"/>
</dbReference>